<dbReference type="CDD" id="cd03809">
    <property type="entry name" value="GT4_MtfB-like"/>
    <property type="match status" value="1"/>
</dbReference>
<proteinExistence type="predicted"/>
<dbReference type="Pfam" id="PF00534">
    <property type="entry name" value="Glycos_transf_1"/>
    <property type="match status" value="1"/>
</dbReference>
<keyword evidence="1 4" id="KW-0808">Transferase</keyword>
<dbReference type="GO" id="GO:0016757">
    <property type="term" value="F:glycosyltransferase activity"/>
    <property type="evidence" value="ECO:0007669"/>
    <property type="project" value="InterPro"/>
</dbReference>
<dbReference type="Proteomes" id="UP000326570">
    <property type="component" value="Unassembled WGS sequence"/>
</dbReference>
<feature type="domain" description="Glycosyl transferase family 1" evidence="2">
    <location>
        <begin position="196"/>
        <end position="349"/>
    </location>
</feature>
<dbReference type="PANTHER" id="PTHR46401">
    <property type="entry name" value="GLYCOSYLTRANSFERASE WBBK-RELATED"/>
    <property type="match status" value="1"/>
</dbReference>
<organism evidence="4 5">
    <name type="scientific">Adhaeribacter soli</name>
    <dbReference type="NCBI Taxonomy" id="2607655"/>
    <lineage>
        <taxon>Bacteria</taxon>
        <taxon>Pseudomonadati</taxon>
        <taxon>Bacteroidota</taxon>
        <taxon>Cytophagia</taxon>
        <taxon>Cytophagales</taxon>
        <taxon>Hymenobacteraceae</taxon>
        <taxon>Adhaeribacter</taxon>
    </lineage>
</organism>
<evidence type="ECO:0000256" key="1">
    <source>
        <dbReference type="ARBA" id="ARBA00022679"/>
    </source>
</evidence>
<evidence type="ECO:0000259" key="3">
    <source>
        <dbReference type="Pfam" id="PF13439"/>
    </source>
</evidence>
<dbReference type="Gene3D" id="3.40.50.2000">
    <property type="entry name" value="Glycogen Phosphorylase B"/>
    <property type="match status" value="2"/>
</dbReference>
<dbReference type="AlphaFoldDB" id="A0A5N1IZA6"/>
<evidence type="ECO:0000259" key="2">
    <source>
        <dbReference type="Pfam" id="PF00534"/>
    </source>
</evidence>
<gene>
    <name evidence="4" type="ORF">F0P94_09855</name>
</gene>
<accession>A0A5N1IZA6</accession>
<protein>
    <submittedName>
        <fullName evidence="4">Glycosyltransferase family 4 protein</fullName>
    </submittedName>
</protein>
<dbReference type="Pfam" id="PF13439">
    <property type="entry name" value="Glyco_transf_4"/>
    <property type="match status" value="1"/>
</dbReference>
<comment type="caution">
    <text evidence="4">The sequence shown here is derived from an EMBL/GenBank/DDBJ whole genome shotgun (WGS) entry which is preliminary data.</text>
</comment>
<evidence type="ECO:0000313" key="4">
    <source>
        <dbReference type="EMBL" id="KAA9333829.1"/>
    </source>
</evidence>
<name>A0A5N1IZA6_9BACT</name>
<evidence type="ECO:0000313" key="5">
    <source>
        <dbReference type="Proteomes" id="UP000326570"/>
    </source>
</evidence>
<reference evidence="4 5" key="1">
    <citation type="submission" date="2019-09" db="EMBL/GenBank/DDBJ databases">
        <title>Genome sequence of Adhaeribacter sp. M2.</title>
        <authorList>
            <person name="Srinivasan S."/>
        </authorList>
    </citation>
    <scope>NUCLEOTIDE SEQUENCE [LARGE SCALE GENOMIC DNA]</scope>
    <source>
        <strain evidence="4 5">M2</strain>
    </source>
</reference>
<keyword evidence="5" id="KW-1185">Reference proteome</keyword>
<dbReference type="InterPro" id="IPR028098">
    <property type="entry name" value="Glyco_trans_4-like_N"/>
</dbReference>
<dbReference type="EMBL" id="VTWT01000005">
    <property type="protein sequence ID" value="KAA9333829.1"/>
    <property type="molecule type" value="Genomic_DNA"/>
</dbReference>
<dbReference type="SUPFAM" id="SSF53756">
    <property type="entry name" value="UDP-Glycosyltransferase/glycogen phosphorylase"/>
    <property type="match status" value="1"/>
</dbReference>
<sequence>MRIGYDAKRAFNNTSGLGNYSRFVISSMIGLFPENSYRLFTPRQNHHFRNFFPKNAGVAVIEPRGLNARLPGFWRVFNQLSDLKRQEVELFHGLSNELPIGLQKAGIKSVVTIHDLIFLRFPELYKPIDRLIYKRKFATACKQADCIIAISEQTKSDIVQYFGTESNKIEVIYQDCDPAFQQPLAPEFLAEVKRKFALPEKYLLCVGTLEKRKNQLHLLKAWHQSGTALELVFVGRTTPYAQELHAYIAQHQLSEKVHFLPYVPFQELPAIYRAATLFAYPSVFEGFGIPILEALNCEVPVITSTGSCFAEAGGNAAFYVAPNDLNGLQAAIARIGADESLQAEMKKKGLVHAHKFRPENTIIQLHELYRRVLEGNSTNRPFNR</sequence>
<dbReference type="PANTHER" id="PTHR46401:SF2">
    <property type="entry name" value="GLYCOSYLTRANSFERASE WBBK-RELATED"/>
    <property type="match status" value="1"/>
</dbReference>
<dbReference type="InterPro" id="IPR001296">
    <property type="entry name" value="Glyco_trans_1"/>
</dbReference>
<feature type="domain" description="Glycosyltransferase subfamily 4-like N-terminal" evidence="3">
    <location>
        <begin position="39"/>
        <end position="173"/>
    </location>
</feature>